<sequence length="160" mass="18501">MQPTTHKLQWLVVIVCLFWPVDGLATQAHAGIEGVWVHQFAHVFFLFSMGLLIFWLRQAELVKLPGWRYIQYAALFFILWNLDAVLVHLLDEQILAVTVNTIGPWHIRINAAAGRDWLATVYYLAKLDHLLCVPAMVCLMLGLRHMLQENRRSQSDGRLR</sequence>
<dbReference type="AlphaFoldDB" id="A0A5K7ZYP8"/>
<dbReference type="KEGG" id="dov:DSCO28_59630"/>
<evidence type="ECO:0000256" key="1">
    <source>
        <dbReference type="SAM" id="Phobius"/>
    </source>
</evidence>
<evidence type="ECO:0000313" key="3">
    <source>
        <dbReference type="Proteomes" id="UP000425960"/>
    </source>
</evidence>
<reference evidence="2 3" key="1">
    <citation type="submission" date="2019-11" db="EMBL/GenBank/DDBJ databases">
        <title>Comparative genomics of hydrocarbon-degrading Desulfosarcina strains.</title>
        <authorList>
            <person name="Watanabe M."/>
            <person name="Kojima H."/>
            <person name="Fukui M."/>
        </authorList>
    </citation>
    <scope>NUCLEOTIDE SEQUENCE [LARGE SCALE GENOMIC DNA]</scope>
    <source>
        <strain evidence="2 3">28bB2T</strain>
    </source>
</reference>
<evidence type="ECO:0000313" key="2">
    <source>
        <dbReference type="EMBL" id="BBO85397.1"/>
    </source>
</evidence>
<keyword evidence="1" id="KW-0812">Transmembrane</keyword>
<keyword evidence="1" id="KW-0472">Membrane</keyword>
<dbReference type="RefSeq" id="WP_155325017.1">
    <property type="nucleotide sequence ID" value="NZ_AP021876.1"/>
</dbReference>
<feature type="transmembrane region" description="Helical" evidence="1">
    <location>
        <begin position="69"/>
        <end position="90"/>
    </location>
</feature>
<keyword evidence="1" id="KW-1133">Transmembrane helix</keyword>
<dbReference type="EMBL" id="AP021876">
    <property type="protein sequence ID" value="BBO85397.1"/>
    <property type="molecule type" value="Genomic_DNA"/>
</dbReference>
<feature type="transmembrane region" description="Helical" evidence="1">
    <location>
        <begin position="121"/>
        <end position="143"/>
    </location>
</feature>
<protein>
    <submittedName>
        <fullName evidence="2">Uncharacterized protein</fullName>
    </submittedName>
</protein>
<gene>
    <name evidence="2" type="ORF">DSCO28_59630</name>
</gene>
<feature type="transmembrane region" description="Helical" evidence="1">
    <location>
        <begin position="40"/>
        <end position="57"/>
    </location>
</feature>
<dbReference type="Proteomes" id="UP000425960">
    <property type="component" value="Chromosome"/>
</dbReference>
<name>A0A5K7ZYP8_9BACT</name>
<proteinExistence type="predicted"/>
<organism evidence="2 3">
    <name type="scientific">Desulfosarcina ovata subsp. sediminis</name>
    <dbReference type="NCBI Taxonomy" id="885957"/>
    <lineage>
        <taxon>Bacteria</taxon>
        <taxon>Pseudomonadati</taxon>
        <taxon>Thermodesulfobacteriota</taxon>
        <taxon>Desulfobacteria</taxon>
        <taxon>Desulfobacterales</taxon>
        <taxon>Desulfosarcinaceae</taxon>
        <taxon>Desulfosarcina</taxon>
    </lineage>
</organism>
<accession>A0A5K7ZYP8</accession>